<dbReference type="Gene3D" id="1.25.10.10">
    <property type="entry name" value="Leucine-rich Repeat Variant"/>
    <property type="match status" value="9"/>
</dbReference>
<dbReference type="EMBL" id="JACGWL010000012">
    <property type="protein sequence ID" value="KAK4391056.1"/>
    <property type="molecule type" value="Genomic_DNA"/>
</dbReference>
<dbReference type="InterPro" id="IPR000225">
    <property type="entry name" value="Armadillo"/>
</dbReference>
<name>A0AAE2BMN7_9LAMI</name>
<dbReference type="Proteomes" id="UP001289374">
    <property type="component" value="Unassembled WGS sequence"/>
</dbReference>
<dbReference type="PROSITE" id="PS50004">
    <property type="entry name" value="C2"/>
    <property type="match status" value="1"/>
</dbReference>
<feature type="domain" description="C2" evidence="2">
    <location>
        <begin position="1878"/>
        <end position="1995"/>
    </location>
</feature>
<gene>
    <name evidence="3" type="ORF">Sango_2168900</name>
</gene>
<keyword evidence="4" id="KW-1185">Reference proteome</keyword>
<reference evidence="3" key="1">
    <citation type="submission" date="2020-06" db="EMBL/GenBank/DDBJ databases">
        <authorList>
            <person name="Li T."/>
            <person name="Hu X."/>
            <person name="Zhang T."/>
            <person name="Song X."/>
            <person name="Zhang H."/>
            <person name="Dai N."/>
            <person name="Sheng W."/>
            <person name="Hou X."/>
            <person name="Wei L."/>
        </authorList>
    </citation>
    <scope>NUCLEOTIDE SEQUENCE</scope>
    <source>
        <strain evidence="3">K16</strain>
        <tissue evidence="3">Leaf</tissue>
    </source>
</reference>
<dbReference type="CDD" id="cd00030">
    <property type="entry name" value="C2"/>
    <property type="match status" value="1"/>
</dbReference>
<dbReference type="GO" id="GO:0008017">
    <property type="term" value="F:microtubule binding"/>
    <property type="evidence" value="ECO:0007669"/>
    <property type="project" value="InterPro"/>
</dbReference>
<dbReference type="InterPro" id="IPR000008">
    <property type="entry name" value="C2_dom"/>
</dbReference>
<dbReference type="PANTHER" id="PTHR46369:SF1">
    <property type="entry name" value="PROTEIN CELLULOSE SYNTHASE INTERACTIVE 3"/>
    <property type="match status" value="1"/>
</dbReference>
<evidence type="ECO:0000256" key="1">
    <source>
        <dbReference type="ARBA" id="ARBA00022737"/>
    </source>
</evidence>
<dbReference type="Gene3D" id="2.60.40.150">
    <property type="entry name" value="C2 domain"/>
    <property type="match status" value="1"/>
</dbReference>
<dbReference type="Pfam" id="PF00168">
    <property type="entry name" value="C2"/>
    <property type="match status" value="1"/>
</dbReference>
<dbReference type="SUPFAM" id="SSF48371">
    <property type="entry name" value="ARM repeat"/>
    <property type="match status" value="6"/>
</dbReference>
<proteinExistence type="predicted"/>
<dbReference type="SMART" id="SM00239">
    <property type="entry name" value="C2"/>
    <property type="match status" value="1"/>
</dbReference>
<dbReference type="GO" id="GO:2001006">
    <property type="term" value="P:regulation of cellulose biosynthetic process"/>
    <property type="evidence" value="ECO:0007669"/>
    <property type="project" value="InterPro"/>
</dbReference>
<dbReference type="GO" id="GO:0010330">
    <property type="term" value="C:cellulose synthase complex"/>
    <property type="evidence" value="ECO:0007669"/>
    <property type="project" value="InterPro"/>
</dbReference>
<comment type="caution">
    <text evidence="3">The sequence shown here is derived from an EMBL/GenBank/DDBJ whole genome shotgun (WGS) entry which is preliminary data.</text>
</comment>
<dbReference type="InterPro" id="IPR035892">
    <property type="entry name" value="C2_domain_sf"/>
</dbReference>
<dbReference type="InterPro" id="IPR044297">
    <property type="entry name" value="CSI1/2/3"/>
</dbReference>
<dbReference type="PANTHER" id="PTHR46369">
    <property type="entry name" value="PROTEIN CELLULOSE SYNTHASE INTERACTIVE 1"/>
    <property type="match status" value="1"/>
</dbReference>
<protein>
    <submittedName>
        <fullName evidence="3">Protein CELLULOSE SYNTHASE INTERACTIVE 3</fullName>
    </submittedName>
</protein>
<evidence type="ECO:0000313" key="3">
    <source>
        <dbReference type="EMBL" id="KAK4391056.1"/>
    </source>
</evidence>
<organism evidence="3 4">
    <name type="scientific">Sesamum angolense</name>
    <dbReference type="NCBI Taxonomy" id="2727404"/>
    <lineage>
        <taxon>Eukaryota</taxon>
        <taxon>Viridiplantae</taxon>
        <taxon>Streptophyta</taxon>
        <taxon>Embryophyta</taxon>
        <taxon>Tracheophyta</taxon>
        <taxon>Spermatophyta</taxon>
        <taxon>Magnoliopsida</taxon>
        <taxon>eudicotyledons</taxon>
        <taxon>Gunneridae</taxon>
        <taxon>Pentapetalae</taxon>
        <taxon>asterids</taxon>
        <taxon>lamiids</taxon>
        <taxon>Lamiales</taxon>
        <taxon>Pedaliaceae</taxon>
        <taxon>Sesamum</taxon>
    </lineage>
</organism>
<accession>A0AAE2BMN7</accession>
<dbReference type="SUPFAM" id="SSF49562">
    <property type="entry name" value="C2 domain (Calcium/lipid-binding domain, CaLB)"/>
    <property type="match status" value="1"/>
</dbReference>
<keyword evidence="1" id="KW-0677">Repeat</keyword>
<sequence length="2023" mass="217215">MDEKESMLSRVAQLIEQLHSNVSSPQERELTTARLLGIAKARKEARALIGSHGQAMPLFVSILRNGTLMAKINVAATLSVLCKDEDLRIKVLLGGCIPPLLSLLKSDATEARKVAAEALCVVSSGVLSDHVGMKIFVTEGVVPTLWEQLSRNNKQDKVVEGFVTGALRNLCGDKDGYWRTTLDAGGVDIIVSLLSSSNPTAQSNAASLLACLMLGFPDSIPKIIGAGAIKTLLGLLGQHKDASVRASAAEALEALSLKSTEAKQAIVDAQGMPVLIGAIVAPSKEGMQGEWGQALQQHSTQALANICSGMSALLLYLGELSRSPRLAAPVADIIGALAYALMVFKQSGDEEPFESTKIESILIILLKPRDNKLVQERLLEAMASLYGNPNLSVSISQSEAKKVLIGLITMATGDAQEYLILALIRLCTDRVSVWEALGKREGIQMLISSLGLSSEQHQEYAVEMLAILTEEVDDSKWAITAAGGIPPLVQLIEVGSHRAREALIWLLKIGVPNEQEASAKALIKLTRTADSATINQLLALLFADSPSSKVHIIKVLGHVLSTASHSELVHKGATANTGLRSLVQVLNSSDEKTQEYAASVLADLFSNRQDICDSLATDEVINPCMKLLTSKTQGIVTQSARALSALSRPTKTKTPSKMSYIAEGDVQPLIKLAKTSSMDSAESAMAALANLLSDRQVAAEALAEDVVSAITRVLGEGSLEGKKSAACALYQLLKHFPVGDVLIGRAQCRFAVLAVVDSLNAIDMDYNDAADALDVVSLLARTKQGRNSPYLPWSALSEVPSSLEPLVRCLCEGPISVQDKAIEILSRLSRDQPVVLGNLLISNSRAIGALASRITKVSSLEVRVGGIALLICATKEHKIQSMGALEASGYMKPLIYALVDMIKQSSSLEFEITTPRGFTDRSAFRDGDDIHVPDPATVLGGTVALWLLSIVSSSHSKHKITVMEAGGLEALSDKLAEYAKKEAAEFGDTEGVWISTVLAAVLFQDANVVSAPMAIHFVPSLAILLKSDEMIDRFFAAQAMASLVCYGNKGINLAIANSGAVAGLTTLIGHLESNMLNLIALSEEFSLIRNPEQVVLESLFLIDDVRVGSVARKTIPLLVDLLRPMPDRPGAPPFAVRLLTQIADGNDANKLHMAEAGALDALSKYLSLSPQDLNEATISELLRILFSNPDLLRYEAAASCMDQLIAVLHLGSRSARLSAARALNELFDADNIRDSESSIQAIQPLADMLDTTSECEQQAALSALVKLTSDCNSRAAMLAEVEGNPLHSICEILSSASTWEMKSDAAELCCVLFVNPRVRELPIVSECIEPLILLMQSDKETAVESGVCAFERLLDDEKQVEIPSDHDVVGMLVGLVSGSNHRLIEASICALIKLGKDRTPRKLDMVNAGIIDNCLELLPTAPTSLCAMIAELFRILTNSSAISKSSAAAKIVEPLFMVLLKTDFGLWGQHSALQALVNILEKPQSLSALKLTPSQVIEPLISFLESPLQAIQLGTELLSHLLEQEHFKQDITTKSAVVPLVQLAGIGILNLQQTAIKALENISLSLPKAVCDAGGIFELSKVIIQDDPLPPEALWESAASVLSNLLRSDAEYYLNVPAVALVKMLHSSVEGTIKVALNALTVQEKTEASSAELMVEAGAIDALLDLLRLLAALALGDLSQHEGLARATDSVFACRALVSLLEDQPTEEMQMVAICALQNLVMRSRTNRRAVAESGGILVIQEQVLSQNSDVAAQAALLIKFLFSNHTLQEYVSNELIRSLTAALERELWSTATVNEEVLRTIHVIFSNFHKLHMSEAATLCIPHLVSALKSGSEAAQDSILTTLCLLKHSWSTMPLDLSKSQAMVAAEAIPVLQMLMKTCPPSFHERVESLLNCLPGCLTVTIKRANNLKHVLGGTHAYCRLTIGTGPARQTKVVSHNTSPEWKEAFTWAFDVPPKGQKLHISCRSRSTFGKTSLGRVTIKIDKVVNEGVYSGVFGLSQGANKDSSSRTLEITWSNRMSNESV</sequence>
<dbReference type="GO" id="GO:0051211">
    <property type="term" value="P:anisotropic cell growth"/>
    <property type="evidence" value="ECO:0007669"/>
    <property type="project" value="InterPro"/>
</dbReference>
<dbReference type="InterPro" id="IPR011989">
    <property type="entry name" value="ARM-like"/>
</dbReference>
<evidence type="ECO:0000313" key="4">
    <source>
        <dbReference type="Proteomes" id="UP001289374"/>
    </source>
</evidence>
<evidence type="ECO:0000259" key="2">
    <source>
        <dbReference type="PROSITE" id="PS50004"/>
    </source>
</evidence>
<dbReference type="InterPro" id="IPR016024">
    <property type="entry name" value="ARM-type_fold"/>
</dbReference>
<reference evidence="3" key="2">
    <citation type="journal article" date="2024" name="Plant">
        <title>Genomic evolution and insights into agronomic trait innovations of Sesamum species.</title>
        <authorList>
            <person name="Miao H."/>
            <person name="Wang L."/>
            <person name="Qu L."/>
            <person name="Liu H."/>
            <person name="Sun Y."/>
            <person name="Le M."/>
            <person name="Wang Q."/>
            <person name="Wei S."/>
            <person name="Zheng Y."/>
            <person name="Lin W."/>
            <person name="Duan Y."/>
            <person name="Cao H."/>
            <person name="Xiong S."/>
            <person name="Wang X."/>
            <person name="Wei L."/>
            <person name="Li C."/>
            <person name="Ma Q."/>
            <person name="Ju M."/>
            <person name="Zhao R."/>
            <person name="Li G."/>
            <person name="Mu C."/>
            <person name="Tian Q."/>
            <person name="Mei H."/>
            <person name="Zhang T."/>
            <person name="Gao T."/>
            <person name="Zhang H."/>
        </authorList>
    </citation>
    <scope>NUCLEOTIDE SEQUENCE</scope>
    <source>
        <strain evidence="3">K16</strain>
    </source>
</reference>
<dbReference type="SMART" id="SM00185">
    <property type="entry name" value="ARM"/>
    <property type="match status" value="17"/>
</dbReference>